<organism evidence="2">
    <name type="scientific">Ganoderma boninense</name>
    <dbReference type="NCBI Taxonomy" id="34458"/>
    <lineage>
        <taxon>Eukaryota</taxon>
        <taxon>Fungi</taxon>
        <taxon>Dikarya</taxon>
        <taxon>Basidiomycota</taxon>
        <taxon>Agaricomycotina</taxon>
        <taxon>Agaricomycetes</taxon>
        <taxon>Polyporales</taxon>
        <taxon>Polyporaceae</taxon>
        <taxon>Ganoderma</taxon>
    </lineage>
</organism>
<accession>A0A5K1K8B6</accession>
<gene>
    <name evidence="2" type="primary">G2XAE9</name>
</gene>
<dbReference type="EMBL" id="LR730313">
    <property type="protein sequence ID" value="VWP02557.1"/>
    <property type="molecule type" value="Genomic_DNA"/>
</dbReference>
<feature type="compositionally biased region" description="Low complexity" evidence="1">
    <location>
        <begin position="58"/>
        <end position="70"/>
    </location>
</feature>
<name>A0A5K1K8B6_9APHY</name>
<evidence type="ECO:0000313" key="2">
    <source>
        <dbReference type="EMBL" id="VWP02557.1"/>
    </source>
</evidence>
<feature type="region of interest" description="Disordered" evidence="1">
    <location>
        <begin position="190"/>
        <end position="329"/>
    </location>
</feature>
<dbReference type="AlphaFoldDB" id="A0A5K1K8B6"/>
<feature type="compositionally biased region" description="Polar residues" evidence="1">
    <location>
        <begin position="313"/>
        <end position="329"/>
    </location>
</feature>
<feature type="region of interest" description="Disordered" evidence="1">
    <location>
        <begin position="134"/>
        <end position="163"/>
    </location>
</feature>
<protein>
    <submittedName>
        <fullName evidence="2">Glucose repression mediator protein CYC8</fullName>
    </submittedName>
</protein>
<feature type="region of interest" description="Disordered" evidence="1">
    <location>
        <begin position="1"/>
        <end position="93"/>
    </location>
</feature>
<proteinExistence type="predicted"/>
<feature type="compositionally biased region" description="Low complexity" evidence="1">
    <location>
        <begin position="219"/>
        <end position="253"/>
    </location>
</feature>
<feature type="compositionally biased region" description="Polar residues" evidence="1">
    <location>
        <begin position="13"/>
        <end position="25"/>
    </location>
</feature>
<reference evidence="2" key="1">
    <citation type="submission" date="2019-10" db="EMBL/GenBank/DDBJ databases">
        <authorList>
            <person name="Nor Muhammad N."/>
        </authorList>
    </citation>
    <scope>NUCLEOTIDE SEQUENCE</scope>
</reference>
<feature type="compositionally biased region" description="Pro residues" evidence="1">
    <location>
        <begin position="138"/>
        <end position="152"/>
    </location>
</feature>
<feature type="compositionally biased region" description="Low complexity" evidence="1">
    <location>
        <begin position="262"/>
        <end position="273"/>
    </location>
</feature>
<evidence type="ECO:0000256" key="1">
    <source>
        <dbReference type="SAM" id="MobiDB-lite"/>
    </source>
</evidence>
<sequence length="329" mass="34361">MPGLLLEDLLHPTNVSPNLNQGRTDSSAEDADMASRHPSNTPSGGSGKQSGRARRARSASQPATPPAVGAGAVGAGGQQEQQPSAGPSTPRLSEIDFGLMQHPFGGGREGSGGMFPVPTGYDEDAIGRALRAMQQDAPAPPQAHSNPPPAMGPAPVSLMPPGASGGPQVTEMFLAALPWLQYLQIQQQQHAGAGQVPHPSQELMPPMQGHGHGHGHGHGQQQHTPQHPLHPHLQQQLAAYQQQQQQRALPPSQFGVMPLRRPSSQPQQQGGFPFMPPPHQQGPSFSAGHFGTLPPLGASGSPMEGIMPLPPMQRSSSAGNTSSPEPRRG</sequence>